<organism evidence="3 4">
    <name type="scientific">Daedalea quercina L-15889</name>
    <dbReference type="NCBI Taxonomy" id="1314783"/>
    <lineage>
        <taxon>Eukaryota</taxon>
        <taxon>Fungi</taxon>
        <taxon>Dikarya</taxon>
        <taxon>Basidiomycota</taxon>
        <taxon>Agaricomycotina</taxon>
        <taxon>Agaricomycetes</taxon>
        <taxon>Polyporales</taxon>
        <taxon>Fomitopsis</taxon>
    </lineage>
</organism>
<evidence type="ECO:0000313" key="3">
    <source>
        <dbReference type="EMBL" id="KZT71543.1"/>
    </source>
</evidence>
<dbReference type="OrthoDB" id="3251728at2759"/>
<dbReference type="InterPro" id="IPR046522">
    <property type="entry name" value="DUF6699"/>
</dbReference>
<dbReference type="AlphaFoldDB" id="A0A165S536"/>
<sequence length="339" mass="37917">MAYPYYAGYPYATPYLSPHYITPQVSPLIPPADLAGSPYDPPRRVHFEDDNVIPPPPRRERRPSWYAGMPGTAPPPNPAPFPSPPMLYAALPAMVPMTPMAAMPPPMYPAQPAHFGHYRRRSDSNLPPPEWTAGAANPMYATPWFYGGPSHQLHPFLDGTRHGGPLIAFDMSLHDFRVMPLSATGQPTGTGLTVAELSQPATHPGIKKMTITCDMIPQWPLKIEPEERDRGGFLTIPFLTRDDVPITLGDVLMKIHRHLQQRITQVEWKRLSSAEEVAVSRAYTRRCHTFPSAEALERNQGVRRVDYLLEKYMFAGLVPTGNNQEGFEKVKLVIAPARR</sequence>
<feature type="region of interest" description="Disordered" evidence="1">
    <location>
        <begin position="45"/>
        <end position="71"/>
    </location>
</feature>
<evidence type="ECO:0000259" key="2">
    <source>
        <dbReference type="Pfam" id="PF20415"/>
    </source>
</evidence>
<dbReference type="Proteomes" id="UP000076727">
    <property type="component" value="Unassembled WGS sequence"/>
</dbReference>
<proteinExistence type="predicted"/>
<name>A0A165S536_9APHY</name>
<dbReference type="Pfam" id="PF20415">
    <property type="entry name" value="DUF6699"/>
    <property type="match status" value="1"/>
</dbReference>
<accession>A0A165S536</accession>
<evidence type="ECO:0000256" key="1">
    <source>
        <dbReference type="SAM" id="MobiDB-lite"/>
    </source>
</evidence>
<evidence type="ECO:0000313" key="4">
    <source>
        <dbReference type="Proteomes" id="UP000076727"/>
    </source>
</evidence>
<dbReference type="EMBL" id="KV429045">
    <property type="protein sequence ID" value="KZT71543.1"/>
    <property type="molecule type" value="Genomic_DNA"/>
</dbReference>
<keyword evidence="4" id="KW-1185">Reference proteome</keyword>
<gene>
    <name evidence="3" type="ORF">DAEQUDRAFT_110891</name>
</gene>
<dbReference type="STRING" id="1314783.A0A165S536"/>
<reference evidence="3 4" key="1">
    <citation type="journal article" date="2016" name="Mol. Biol. Evol.">
        <title>Comparative Genomics of Early-Diverging Mushroom-Forming Fungi Provides Insights into the Origins of Lignocellulose Decay Capabilities.</title>
        <authorList>
            <person name="Nagy L.G."/>
            <person name="Riley R."/>
            <person name="Tritt A."/>
            <person name="Adam C."/>
            <person name="Daum C."/>
            <person name="Floudas D."/>
            <person name="Sun H."/>
            <person name="Yadav J.S."/>
            <person name="Pangilinan J."/>
            <person name="Larsson K.H."/>
            <person name="Matsuura K."/>
            <person name="Barry K."/>
            <person name="Labutti K."/>
            <person name="Kuo R."/>
            <person name="Ohm R.A."/>
            <person name="Bhattacharya S.S."/>
            <person name="Shirouzu T."/>
            <person name="Yoshinaga Y."/>
            <person name="Martin F.M."/>
            <person name="Grigoriev I.V."/>
            <person name="Hibbett D.S."/>
        </authorList>
    </citation>
    <scope>NUCLEOTIDE SEQUENCE [LARGE SCALE GENOMIC DNA]</scope>
    <source>
        <strain evidence="3 4">L-15889</strain>
    </source>
</reference>
<feature type="domain" description="DUF6699" evidence="2">
    <location>
        <begin position="168"/>
        <end position="321"/>
    </location>
</feature>
<protein>
    <recommendedName>
        <fullName evidence="2">DUF6699 domain-containing protein</fullName>
    </recommendedName>
</protein>